<gene>
    <name evidence="2" type="ORF">J42TS3_23800</name>
</gene>
<keyword evidence="3" id="KW-1185">Reference proteome</keyword>
<protein>
    <recommendedName>
        <fullName evidence="1">YdhG-like domain-containing protein</fullName>
    </recommendedName>
</protein>
<accession>A0ABQ4MBI4</accession>
<dbReference type="Proteomes" id="UP000679992">
    <property type="component" value="Unassembled WGS sequence"/>
</dbReference>
<name>A0ABQ4MBI4_9BACL</name>
<proteinExistence type="predicted"/>
<evidence type="ECO:0000259" key="1">
    <source>
        <dbReference type="Pfam" id="PF08818"/>
    </source>
</evidence>
<dbReference type="EMBL" id="BOSL01000006">
    <property type="protein sequence ID" value="GIP53345.1"/>
    <property type="molecule type" value="Genomic_DNA"/>
</dbReference>
<dbReference type="RefSeq" id="WP_211021224.1">
    <property type="nucleotide sequence ID" value="NZ_BOSL01000006.1"/>
</dbReference>
<dbReference type="InterPro" id="IPR014922">
    <property type="entry name" value="YdhG-like"/>
</dbReference>
<dbReference type="Pfam" id="PF08818">
    <property type="entry name" value="DUF1801"/>
    <property type="match status" value="1"/>
</dbReference>
<evidence type="ECO:0000313" key="3">
    <source>
        <dbReference type="Proteomes" id="UP000679992"/>
    </source>
</evidence>
<organism evidence="2 3">
    <name type="scientific">Paenibacillus vini</name>
    <dbReference type="NCBI Taxonomy" id="1476024"/>
    <lineage>
        <taxon>Bacteria</taxon>
        <taxon>Bacillati</taxon>
        <taxon>Bacillota</taxon>
        <taxon>Bacilli</taxon>
        <taxon>Bacillales</taxon>
        <taxon>Paenibacillaceae</taxon>
        <taxon>Paenibacillus</taxon>
    </lineage>
</organism>
<feature type="domain" description="YdhG-like" evidence="1">
    <location>
        <begin position="33"/>
        <end position="139"/>
    </location>
</feature>
<evidence type="ECO:0000313" key="2">
    <source>
        <dbReference type="EMBL" id="GIP53345.1"/>
    </source>
</evidence>
<sequence length="142" mass="16116">MTINKNPSSNKSKKLSGEQQVANFLANLEHPLKAEIEEVRTIILSANDEITEHIKWNAPSFCINNQDRVTFNLHGKDGFRLIFHCGSKVTGNEAKEPFFEDTTKLLEWVTGDRAIVKFTSMNDVVTNKENLKEIVKKWIGAN</sequence>
<comment type="caution">
    <text evidence="2">The sequence shown here is derived from an EMBL/GenBank/DDBJ whole genome shotgun (WGS) entry which is preliminary data.</text>
</comment>
<dbReference type="SUPFAM" id="SSF159888">
    <property type="entry name" value="YdhG-like"/>
    <property type="match status" value="1"/>
</dbReference>
<reference evidence="2 3" key="1">
    <citation type="submission" date="2021-03" db="EMBL/GenBank/DDBJ databases">
        <title>Antimicrobial resistance genes in bacteria isolated from Japanese honey, and their potential for conferring macrolide and lincosamide resistance in the American foulbrood pathogen Paenibacillus larvae.</title>
        <authorList>
            <person name="Okamoto M."/>
            <person name="Kumagai M."/>
            <person name="Kanamori H."/>
            <person name="Takamatsu D."/>
        </authorList>
    </citation>
    <scope>NUCLEOTIDE SEQUENCE [LARGE SCALE GENOMIC DNA]</scope>
    <source>
        <strain evidence="2 3">J42TS3</strain>
    </source>
</reference>
<dbReference type="Gene3D" id="3.90.1150.200">
    <property type="match status" value="1"/>
</dbReference>